<name>A0ABP8EJX1_9MICO</name>
<proteinExistence type="predicted"/>
<dbReference type="RefSeq" id="WP_236864298.1">
    <property type="nucleotide sequence ID" value="NZ_BAABAZ010000005.1"/>
</dbReference>
<comment type="caution">
    <text evidence="3">The sequence shown here is derived from an EMBL/GenBank/DDBJ whole genome shotgun (WGS) entry which is preliminary data.</text>
</comment>
<dbReference type="PANTHER" id="PTHR13947">
    <property type="entry name" value="GNAT FAMILY N-ACETYLTRANSFERASE"/>
    <property type="match status" value="1"/>
</dbReference>
<dbReference type="CDD" id="cd04301">
    <property type="entry name" value="NAT_SF"/>
    <property type="match status" value="1"/>
</dbReference>
<dbReference type="Proteomes" id="UP001501586">
    <property type="component" value="Unassembled WGS sequence"/>
</dbReference>
<accession>A0ABP8EJX1</accession>
<evidence type="ECO:0000256" key="1">
    <source>
        <dbReference type="ARBA" id="ARBA00022679"/>
    </source>
</evidence>
<sequence>MGEGAQQHDSSERARRRRITIRTLDRPGDLGWVVMAHGEVYAEEFGWGCEFEALVAGTVAEYASDHDPAREAAWIAEADGQRLGCVFCVTADPVTAQLVSLLVHPSARCQGVGGKLVDTCLDFAWTAGYQRISLWTNDVQASAQRIWQAAGFHLVEEEYHSSFGHDLVGQIWQRDL</sequence>
<dbReference type="PANTHER" id="PTHR13947:SF37">
    <property type="entry name" value="LD18367P"/>
    <property type="match status" value="1"/>
</dbReference>
<protein>
    <submittedName>
        <fullName evidence="3">GNAT family N-acetyltransferase</fullName>
    </submittedName>
</protein>
<dbReference type="InterPro" id="IPR050769">
    <property type="entry name" value="NAT_camello-type"/>
</dbReference>
<keyword evidence="4" id="KW-1185">Reference proteome</keyword>
<dbReference type="Pfam" id="PF00583">
    <property type="entry name" value="Acetyltransf_1"/>
    <property type="match status" value="1"/>
</dbReference>
<dbReference type="InterPro" id="IPR000182">
    <property type="entry name" value="GNAT_dom"/>
</dbReference>
<reference evidence="4" key="1">
    <citation type="journal article" date="2019" name="Int. J. Syst. Evol. Microbiol.">
        <title>The Global Catalogue of Microorganisms (GCM) 10K type strain sequencing project: providing services to taxonomists for standard genome sequencing and annotation.</title>
        <authorList>
            <consortium name="The Broad Institute Genomics Platform"/>
            <consortium name="The Broad Institute Genome Sequencing Center for Infectious Disease"/>
            <person name="Wu L."/>
            <person name="Ma J."/>
        </authorList>
    </citation>
    <scope>NUCLEOTIDE SEQUENCE [LARGE SCALE GENOMIC DNA]</scope>
    <source>
        <strain evidence="4">JCM 17458</strain>
    </source>
</reference>
<dbReference type="SUPFAM" id="SSF55729">
    <property type="entry name" value="Acyl-CoA N-acyltransferases (Nat)"/>
    <property type="match status" value="1"/>
</dbReference>
<keyword evidence="1" id="KW-0808">Transferase</keyword>
<dbReference type="Gene3D" id="3.40.630.30">
    <property type="match status" value="1"/>
</dbReference>
<evidence type="ECO:0000259" key="2">
    <source>
        <dbReference type="PROSITE" id="PS51186"/>
    </source>
</evidence>
<feature type="domain" description="N-acetyltransferase" evidence="2">
    <location>
        <begin position="19"/>
        <end position="176"/>
    </location>
</feature>
<gene>
    <name evidence="3" type="ORF">GCM10022261_17160</name>
</gene>
<evidence type="ECO:0000313" key="4">
    <source>
        <dbReference type="Proteomes" id="UP001501586"/>
    </source>
</evidence>
<dbReference type="InterPro" id="IPR016181">
    <property type="entry name" value="Acyl_CoA_acyltransferase"/>
</dbReference>
<organism evidence="3 4">
    <name type="scientific">Brevibacterium daeguense</name>
    <dbReference type="NCBI Taxonomy" id="909936"/>
    <lineage>
        <taxon>Bacteria</taxon>
        <taxon>Bacillati</taxon>
        <taxon>Actinomycetota</taxon>
        <taxon>Actinomycetes</taxon>
        <taxon>Micrococcales</taxon>
        <taxon>Brevibacteriaceae</taxon>
        <taxon>Brevibacterium</taxon>
    </lineage>
</organism>
<dbReference type="PROSITE" id="PS51186">
    <property type="entry name" value="GNAT"/>
    <property type="match status" value="1"/>
</dbReference>
<dbReference type="EMBL" id="BAABAZ010000005">
    <property type="protein sequence ID" value="GAA4284185.1"/>
    <property type="molecule type" value="Genomic_DNA"/>
</dbReference>
<evidence type="ECO:0000313" key="3">
    <source>
        <dbReference type="EMBL" id="GAA4284185.1"/>
    </source>
</evidence>